<accession>A0AAD8E9R2</accession>
<dbReference type="AlphaFoldDB" id="A0AAD8E9R2"/>
<reference evidence="1" key="1">
    <citation type="journal article" date="2023" name="IScience">
        <title>Live-bearing cockroach genome reveals convergent evolutionary mechanisms linked to viviparity in insects and beyond.</title>
        <authorList>
            <person name="Fouks B."/>
            <person name="Harrison M.C."/>
            <person name="Mikhailova A.A."/>
            <person name="Marchal E."/>
            <person name="English S."/>
            <person name="Carruthers M."/>
            <person name="Jennings E.C."/>
            <person name="Chiamaka E.L."/>
            <person name="Frigard R.A."/>
            <person name="Pippel M."/>
            <person name="Attardo G.M."/>
            <person name="Benoit J.B."/>
            <person name="Bornberg-Bauer E."/>
            <person name="Tobe S.S."/>
        </authorList>
    </citation>
    <scope>NUCLEOTIDE SEQUENCE</scope>
    <source>
        <strain evidence="1">Stay&amp;Tobe</strain>
    </source>
</reference>
<comment type="caution">
    <text evidence="1">The sequence shown here is derived from an EMBL/GenBank/DDBJ whole genome shotgun (WGS) entry which is preliminary data.</text>
</comment>
<feature type="non-terminal residue" evidence="1">
    <location>
        <position position="1"/>
    </location>
</feature>
<proteinExistence type="predicted"/>
<evidence type="ECO:0000313" key="2">
    <source>
        <dbReference type="Proteomes" id="UP001233999"/>
    </source>
</evidence>
<evidence type="ECO:0000313" key="1">
    <source>
        <dbReference type="EMBL" id="KAJ9581894.1"/>
    </source>
</evidence>
<gene>
    <name evidence="1" type="ORF">L9F63_003753</name>
</gene>
<reference evidence="1" key="2">
    <citation type="submission" date="2023-05" db="EMBL/GenBank/DDBJ databases">
        <authorList>
            <person name="Fouks B."/>
        </authorList>
    </citation>
    <scope>NUCLEOTIDE SEQUENCE</scope>
    <source>
        <strain evidence="1">Stay&amp;Tobe</strain>
        <tissue evidence="1">Testes</tissue>
    </source>
</reference>
<name>A0AAD8E9R2_DIPPU</name>
<feature type="non-terminal residue" evidence="1">
    <location>
        <position position="79"/>
    </location>
</feature>
<keyword evidence="2" id="KW-1185">Reference proteome</keyword>
<protein>
    <submittedName>
        <fullName evidence="1">Uncharacterized protein</fullName>
    </submittedName>
</protein>
<sequence length="79" mass="9188">LQVCHLLSSSSRCVIYFGSCKLYLYYYYYKAYQHKARANSSIHGFTMGVSIDLCCIGCLPSQCPCILHNLQKHYKYLYN</sequence>
<dbReference type="Proteomes" id="UP001233999">
    <property type="component" value="Unassembled WGS sequence"/>
</dbReference>
<organism evidence="1 2">
    <name type="scientific">Diploptera punctata</name>
    <name type="common">Pacific beetle cockroach</name>
    <dbReference type="NCBI Taxonomy" id="6984"/>
    <lineage>
        <taxon>Eukaryota</taxon>
        <taxon>Metazoa</taxon>
        <taxon>Ecdysozoa</taxon>
        <taxon>Arthropoda</taxon>
        <taxon>Hexapoda</taxon>
        <taxon>Insecta</taxon>
        <taxon>Pterygota</taxon>
        <taxon>Neoptera</taxon>
        <taxon>Polyneoptera</taxon>
        <taxon>Dictyoptera</taxon>
        <taxon>Blattodea</taxon>
        <taxon>Blaberoidea</taxon>
        <taxon>Blaberidae</taxon>
        <taxon>Diplopterinae</taxon>
        <taxon>Diploptera</taxon>
    </lineage>
</organism>
<dbReference type="EMBL" id="JASPKZ010007836">
    <property type="protein sequence ID" value="KAJ9581894.1"/>
    <property type="molecule type" value="Genomic_DNA"/>
</dbReference>